<dbReference type="RefSeq" id="WP_092535936.1">
    <property type="nucleotide sequence ID" value="NZ_FOWW01000012.1"/>
</dbReference>
<dbReference type="SMART" id="SM00354">
    <property type="entry name" value="HTH_LACI"/>
    <property type="match status" value="1"/>
</dbReference>
<keyword evidence="4" id="KW-0804">Transcription</keyword>
<evidence type="ECO:0000313" key="7">
    <source>
        <dbReference type="Proteomes" id="UP000198727"/>
    </source>
</evidence>
<evidence type="ECO:0000259" key="5">
    <source>
        <dbReference type="PROSITE" id="PS50932"/>
    </source>
</evidence>
<keyword evidence="1" id="KW-0678">Repressor</keyword>
<dbReference type="Gene3D" id="3.40.50.2300">
    <property type="match status" value="2"/>
</dbReference>
<dbReference type="PRINTS" id="PR00036">
    <property type="entry name" value="HTHLACI"/>
</dbReference>
<dbReference type="PANTHER" id="PTHR30146">
    <property type="entry name" value="LACI-RELATED TRANSCRIPTIONAL REPRESSOR"/>
    <property type="match status" value="1"/>
</dbReference>
<organism evidence="6 7">
    <name type="scientific">Amycolatopsis arida</name>
    <dbReference type="NCBI Taxonomy" id="587909"/>
    <lineage>
        <taxon>Bacteria</taxon>
        <taxon>Bacillati</taxon>
        <taxon>Actinomycetota</taxon>
        <taxon>Actinomycetes</taxon>
        <taxon>Pseudonocardiales</taxon>
        <taxon>Pseudonocardiaceae</taxon>
        <taxon>Amycolatopsis</taxon>
    </lineage>
</organism>
<evidence type="ECO:0000256" key="4">
    <source>
        <dbReference type="ARBA" id="ARBA00023163"/>
    </source>
</evidence>
<dbReference type="SUPFAM" id="SSF47413">
    <property type="entry name" value="lambda repressor-like DNA-binding domains"/>
    <property type="match status" value="1"/>
</dbReference>
<dbReference type="Gene3D" id="1.10.260.40">
    <property type="entry name" value="lambda repressor-like DNA-binding domains"/>
    <property type="match status" value="1"/>
</dbReference>
<dbReference type="Proteomes" id="UP000198727">
    <property type="component" value="Unassembled WGS sequence"/>
</dbReference>
<sequence>MATISDVAARAGVSTATVSRALNGKSTVDPQLVARVLAAAEELGYHPNGLARNLRRQETAVLALVISDVANPFFTAIARGVEDVAQDAGYSVVLCNSDENPDKERRYLDVALQERVAGVIISPTGPATSVDVLTQRGTPVVAVDRPLTGRSADQVLVDTRAAAQEATAHLLAGGYRRVGCVTGPEGVRTADDRLAGYQDALRAAGLPRTGRWVRRVEYHLPSGARAAAGDLLALPEPPDALLVANNPTAIGALEALAERGLRPGRDVGVVAFDDVPWATLMDPPLSVVTQPAYEIGTEAARMLLARIADGTRRPSTRVLAATLITRASSRRTP</sequence>
<dbReference type="Pfam" id="PF13377">
    <property type="entry name" value="Peripla_BP_3"/>
    <property type="match status" value="1"/>
</dbReference>
<reference evidence="7" key="1">
    <citation type="submission" date="2016-10" db="EMBL/GenBank/DDBJ databases">
        <authorList>
            <person name="Varghese N."/>
            <person name="Submissions S."/>
        </authorList>
    </citation>
    <scope>NUCLEOTIDE SEQUENCE [LARGE SCALE GENOMIC DNA]</scope>
    <source>
        <strain evidence="7">CGMCC 4.5579</strain>
    </source>
</reference>
<dbReference type="CDD" id="cd19977">
    <property type="entry name" value="PBP1_EndR-like"/>
    <property type="match status" value="1"/>
</dbReference>
<evidence type="ECO:0000256" key="2">
    <source>
        <dbReference type="ARBA" id="ARBA00023015"/>
    </source>
</evidence>
<keyword evidence="3" id="KW-0238">DNA-binding</keyword>
<gene>
    <name evidence="6" type="ORF">SAMN05421810_11291</name>
</gene>
<feature type="domain" description="HTH lacI-type" evidence="5">
    <location>
        <begin position="2"/>
        <end position="56"/>
    </location>
</feature>
<dbReference type="InterPro" id="IPR046335">
    <property type="entry name" value="LacI/GalR-like_sensor"/>
</dbReference>
<dbReference type="OrthoDB" id="59108at2"/>
<proteinExistence type="predicted"/>
<evidence type="ECO:0000313" key="6">
    <source>
        <dbReference type="EMBL" id="SFQ67651.1"/>
    </source>
</evidence>
<dbReference type="InterPro" id="IPR010982">
    <property type="entry name" value="Lambda_DNA-bd_dom_sf"/>
</dbReference>
<dbReference type="Pfam" id="PF00356">
    <property type="entry name" value="LacI"/>
    <property type="match status" value="1"/>
</dbReference>
<evidence type="ECO:0000256" key="3">
    <source>
        <dbReference type="ARBA" id="ARBA00023125"/>
    </source>
</evidence>
<dbReference type="CDD" id="cd01392">
    <property type="entry name" value="HTH_LacI"/>
    <property type="match status" value="1"/>
</dbReference>
<protein>
    <submittedName>
        <fullName evidence="6">LacI family transcriptional regulator</fullName>
    </submittedName>
</protein>
<dbReference type="AlphaFoldDB" id="A0A1I6AG61"/>
<dbReference type="EMBL" id="FOWW01000012">
    <property type="protein sequence ID" value="SFQ67651.1"/>
    <property type="molecule type" value="Genomic_DNA"/>
</dbReference>
<dbReference type="PANTHER" id="PTHR30146:SF148">
    <property type="entry name" value="HTH-TYPE TRANSCRIPTIONAL REPRESSOR PURR-RELATED"/>
    <property type="match status" value="1"/>
</dbReference>
<dbReference type="PROSITE" id="PS00356">
    <property type="entry name" value="HTH_LACI_1"/>
    <property type="match status" value="1"/>
</dbReference>
<accession>A0A1I6AG61</accession>
<dbReference type="SUPFAM" id="SSF53822">
    <property type="entry name" value="Periplasmic binding protein-like I"/>
    <property type="match status" value="1"/>
</dbReference>
<dbReference type="STRING" id="587909.SAMN05421810_11291"/>
<dbReference type="GO" id="GO:0003700">
    <property type="term" value="F:DNA-binding transcription factor activity"/>
    <property type="evidence" value="ECO:0007669"/>
    <property type="project" value="TreeGrafter"/>
</dbReference>
<dbReference type="InterPro" id="IPR028082">
    <property type="entry name" value="Peripla_BP_I"/>
</dbReference>
<dbReference type="PROSITE" id="PS50932">
    <property type="entry name" value="HTH_LACI_2"/>
    <property type="match status" value="1"/>
</dbReference>
<keyword evidence="2" id="KW-0805">Transcription regulation</keyword>
<evidence type="ECO:0000256" key="1">
    <source>
        <dbReference type="ARBA" id="ARBA00022491"/>
    </source>
</evidence>
<name>A0A1I6AG61_9PSEU</name>
<dbReference type="InterPro" id="IPR000843">
    <property type="entry name" value="HTH_LacI"/>
</dbReference>
<keyword evidence="7" id="KW-1185">Reference proteome</keyword>
<dbReference type="GO" id="GO:0000976">
    <property type="term" value="F:transcription cis-regulatory region binding"/>
    <property type="evidence" value="ECO:0007669"/>
    <property type="project" value="TreeGrafter"/>
</dbReference>